<accession>A0ACB9Q2E3</accession>
<organism evidence="1 2">
    <name type="scientific">Bauhinia variegata</name>
    <name type="common">Purple orchid tree</name>
    <name type="synonym">Phanera variegata</name>
    <dbReference type="NCBI Taxonomy" id="167791"/>
    <lineage>
        <taxon>Eukaryota</taxon>
        <taxon>Viridiplantae</taxon>
        <taxon>Streptophyta</taxon>
        <taxon>Embryophyta</taxon>
        <taxon>Tracheophyta</taxon>
        <taxon>Spermatophyta</taxon>
        <taxon>Magnoliopsida</taxon>
        <taxon>eudicotyledons</taxon>
        <taxon>Gunneridae</taxon>
        <taxon>Pentapetalae</taxon>
        <taxon>rosids</taxon>
        <taxon>fabids</taxon>
        <taxon>Fabales</taxon>
        <taxon>Fabaceae</taxon>
        <taxon>Cercidoideae</taxon>
        <taxon>Cercideae</taxon>
        <taxon>Bauhiniinae</taxon>
        <taxon>Bauhinia</taxon>
    </lineage>
</organism>
<sequence length="363" mass="38297">MAAHQKHEVDEDQDPRNVDLRLDGGGAAVAEFMTGTVRGPKEEPKTDERSPEAIRVMPVAVHVPTGISMQVSKALGQPQKRASTKDRHTKVEGRGRRIRMPATCAARIFQLTRELGHKSDGETIRWLLEHAEPAIIAATGTGTIPAIAMSVNGTLKIPTTPSTINTNNPGPGDSPGKKKRKRPANSAYIDINDGVSVSAGLAPITTTPTATAKPTTTTTTSIAQPAIPLAQGLVPMWAIPSNAVVPAGTFFVVPPMTPVAGPSNQPQFFTIPGNVTPLINISARPISAFVSSMANIVAPMQLQASSTTTTTPCSTAPASKSVPVMAPSSSSGTTTSTTQMLRDFSLEIYDKKELQFMSHSSKH</sequence>
<name>A0ACB9Q2E3_BAUVA</name>
<gene>
    <name evidence="1" type="ORF">L6164_003777</name>
</gene>
<reference evidence="1 2" key="1">
    <citation type="journal article" date="2022" name="DNA Res.">
        <title>Chromosomal-level genome assembly of the orchid tree Bauhinia variegata (Leguminosae; Cercidoideae) supports the allotetraploid origin hypothesis of Bauhinia.</title>
        <authorList>
            <person name="Zhong Y."/>
            <person name="Chen Y."/>
            <person name="Zheng D."/>
            <person name="Pang J."/>
            <person name="Liu Y."/>
            <person name="Luo S."/>
            <person name="Meng S."/>
            <person name="Qian L."/>
            <person name="Wei D."/>
            <person name="Dai S."/>
            <person name="Zhou R."/>
        </authorList>
    </citation>
    <scope>NUCLEOTIDE SEQUENCE [LARGE SCALE GENOMIC DNA]</scope>
    <source>
        <strain evidence="1">BV-YZ2020</strain>
    </source>
</reference>
<protein>
    <submittedName>
        <fullName evidence="1">Uncharacterized protein</fullName>
    </submittedName>
</protein>
<evidence type="ECO:0000313" key="2">
    <source>
        <dbReference type="Proteomes" id="UP000828941"/>
    </source>
</evidence>
<proteinExistence type="predicted"/>
<dbReference type="Proteomes" id="UP000828941">
    <property type="component" value="Chromosome 2"/>
</dbReference>
<dbReference type="EMBL" id="CM039427">
    <property type="protein sequence ID" value="KAI4354958.1"/>
    <property type="molecule type" value="Genomic_DNA"/>
</dbReference>
<evidence type="ECO:0000313" key="1">
    <source>
        <dbReference type="EMBL" id="KAI4354958.1"/>
    </source>
</evidence>
<keyword evidence="2" id="KW-1185">Reference proteome</keyword>
<comment type="caution">
    <text evidence="1">The sequence shown here is derived from an EMBL/GenBank/DDBJ whole genome shotgun (WGS) entry which is preliminary data.</text>
</comment>